<dbReference type="InterPro" id="IPR002145">
    <property type="entry name" value="CopG"/>
</dbReference>
<accession>A0A6J6DUT6</accession>
<organism evidence="2">
    <name type="scientific">freshwater metagenome</name>
    <dbReference type="NCBI Taxonomy" id="449393"/>
    <lineage>
        <taxon>unclassified sequences</taxon>
        <taxon>metagenomes</taxon>
        <taxon>ecological metagenomes</taxon>
    </lineage>
</organism>
<dbReference type="InterPro" id="IPR013321">
    <property type="entry name" value="Arc_rbn_hlx_hlx"/>
</dbReference>
<proteinExistence type="predicted"/>
<reference evidence="2" key="1">
    <citation type="submission" date="2020-05" db="EMBL/GenBank/DDBJ databases">
        <authorList>
            <person name="Chiriac C."/>
            <person name="Salcher M."/>
            <person name="Ghai R."/>
            <person name="Kavagutti S V."/>
        </authorList>
    </citation>
    <scope>NUCLEOTIDE SEQUENCE</scope>
</reference>
<feature type="domain" description="Ribbon-helix-helix protein CopG" evidence="1">
    <location>
        <begin position="18"/>
        <end position="48"/>
    </location>
</feature>
<protein>
    <submittedName>
        <fullName evidence="2">Unannotated protein</fullName>
    </submittedName>
</protein>
<gene>
    <name evidence="2" type="ORF">UFOPK1493_02209</name>
</gene>
<dbReference type="AlphaFoldDB" id="A0A6J6DUT6"/>
<dbReference type="Pfam" id="PF01402">
    <property type="entry name" value="RHH_1"/>
    <property type="match status" value="1"/>
</dbReference>
<dbReference type="Gene3D" id="1.10.1220.10">
    <property type="entry name" value="Met repressor-like"/>
    <property type="match status" value="1"/>
</dbReference>
<evidence type="ECO:0000313" key="2">
    <source>
        <dbReference type="EMBL" id="CAB4567980.1"/>
    </source>
</evidence>
<dbReference type="GO" id="GO:0006355">
    <property type="term" value="P:regulation of DNA-templated transcription"/>
    <property type="evidence" value="ECO:0007669"/>
    <property type="project" value="InterPro"/>
</dbReference>
<sequence>MNQSLSYDRPLTLRSVMLQLREDQIARLDAHAAGLGVSRSKLVRDAVDASFDRPVAVDVAAQYAAAYPDSDRPDASAADVDAWGDLDRWHDAAAHSRRTDAGSDPTW</sequence>
<dbReference type="EMBL" id="CAEZSR010000083">
    <property type="protein sequence ID" value="CAB4567980.1"/>
    <property type="molecule type" value="Genomic_DNA"/>
</dbReference>
<name>A0A6J6DUT6_9ZZZZ</name>
<evidence type="ECO:0000259" key="1">
    <source>
        <dbReference type="Pfam" id="PF01402"/>
    </source>
</evidence>